<dbReference type="RefSeq" id="WP_095220461.1">
    <property type="nucleotide sequence ID" value="NZ_NPBJ01000036.1"/>
</dbReference>
<name>A0ABX4GUM3_9BACI</name>
<dbReference type="Proteomes" id="UP000216852">
    <property type="component" value="Unassembled WGS sequence"/>
</dbReference>
<comment type="caution">
    <text evidence="1">The sequence shown here is derived from an EMBL/GenBank/DDBJ whole genome shotgun (WGS) entry which is preliminary data.</text>
</comment>
<keyword evidence="2" id="KW-1185">Reference proteome</keyword>
<accession>A0ABX4GUM3</accession>
<reference evidence="1 2" key="1">
    <citation type="submission" date="2017-07" db="EMBL/GenBank/DDBJ databases">
        <title>Isolation and whole genome analysis of endospore-forming bacteria from heroin.</title>
        <authorList>
            <person name="Kalinowski J."/>
            <person name="Ahrens B."/>
            <person name="Al-Dilaimi A."/>
            <person name="Winkler A."/>
            <person name="Wibberg D."/>
            <person name="Schleenbecker U."/>
            <person name="Ruckert C."/>
            <person name="Wolfel R."/>
            <person name="Grass G."/>
        </authorList>
    </citation>
    <scope>NUCLEOTIDE SEQUENCE [LARGE SCALE GENOMIC DNA]</scope>
    <source>
        <strain evidence="1 2">7517-1</strain>
    </source>
</reference>
<organism evidence="1 2">
    <name type="scientific">Terribacillus saccharophilus</name>
    <dbReference type="NCBI Taxonomy" id="361277"/>
    <lineage>
        <taxon>Bacteria</taxon>
        <taxon>Bacillati</taxon>
        <taxon>Bacillota</taxon>
        <taxon>Bacilli</taxon>
        <taxon>Bacillales</taxon>
        <taxon>Bacillaceae</taxon>
        <taxon>Terribacillus</taxon>
    </lineage>
</organism>
<evidence type="ECO:0000313" key="1">
    <source>
        <dbReference type="EMBL" id="PAD98557.1"/>
    </source>
</evidence>
<proteinExistence type="predicted"/>
<gene>
    <name evidence="1" type="ORF">CHH48_16735</name>
</gene>
<protein>
    <recommendedName>
        <fullName evidence="3">Sigma-70 family RNA polymerase sigma factor</fullName>
    </recommendedName>
</protein>
<sequence>MKEQDWLLIEEKLHEFKEAQTAEREDTIFQDIFYILESYLKKKSISAYQRAKRLFVSLPLEEFSSNFHLALWNVVREEDSHKQFRIRLLHRLKIAEASVWRKYKTKGSHDDKDETSYNKARWETLSFDREEFAYDQEVSPSTEEVFMEAYSLKKYINDFIDLHPNSGRIIKALYLGYYGKELANTIYGEPYTTTIRKKVERARDEFKKFLLSTKT</sequence>
<evidence type="ECO:0008006" key="3">
    <source>
        <dbReference type="Google" id="ProtNLM"/>
    </source>
</evidence>
<evidence type="ECO:0000313" key="2">
    <source>
        <dbReference type="Proteomes" id="UP000216852"/>
    </source>
</evidence>
<dbReference type="EMBL" id="NPBJ01000036">
    <property type="protein sequence ID" value="PAD98557.1"/>
    <property type="molecule type" value="Genomic_DNA"/>
</dbReference>